<keyword evidence="1" id="KW-0472">Membrane</keyword>
<dbReference type="Gene3D" id="1.20.1250.20">
    <property type="entry name" value="MFS general substrate transporter like domains"/>
    <property type="match status" value="2"/>
</dbReference>
<evidence type="ECO:0000313" key="3">
    <source>
        <dbReference type="Proteomes" id="UP001501475"/>
    </source>
</evidence>
<organism evidence="2 3">
    <name type="scientific">Nostocoides vanveenii</name>
    <dbReference type="NCBI Taxonomy" id="330835"/>
    <lineage>
        <taxon>Bacteria</taxon>
        <taxon>Bacillati</taxon>
        <taxon>Actinomycetota</taxon>
        <taxon>Actinomycetes</taxon>
        <taxon>Micrococcales</taxon>
        <taxon>Intrasporangiaceae</taxon>
        <taxon>Nostocoides</taxon>
    </lineage>
</organism>
<feature type="transmembrane region" description="Helical" evidence="1">
    <location>
        <begin position="359"/>
        <end position="384"/>
    </location>
</feature>
<dbReference type="EMBL" id="BAAAPN010000102">
    <property type="protein sequence ID" value="GAA1774583.1"/>
    <property type="molecule type" value="Genomic_DNA"/>
</dbReference>
<dbReference type="Pfam" id="PF13347">
    <property type="entry name" value="MFS_2"/>
    <property type="match status" value="1"/>
</dbReference>
<feature type="transmembrane region" description="Helical" evidence="1">
    <location>
        <begin position="263"/>
        <end position="283"/>
    </location>
</feature>
<proteinExistence type="predicted"/>
<name>A0ABN2L530_9MICO</name>
<sequence length="443" mass="45940">MSPSDALPRRVRIGYGLGSVATGSFGTVPGLLLLPYLTDRLGVPAVAAGLIILVPKAWDVILNPIAGRISDSSSSPQGRRRPFLLRAGATLAVLFMLLFAGPASSAALGAAWVALAFLGCASAYAFFQVPYVAMPAEMTLDYDERTRLMTWRVAILALAILVSGGLSPAIRDAVGHQHGYRAVGVFVGLLILLGTYGAWRGTAGAPAYEVEAPNAGLRDQLRLVAQARDFRVLLVTFVLQALACGAMLAGVDYVARWVLGRPGASSILFVCFVAPALLVMPLWQAVGARWGKQRGYLAASLLFLLGALFAYAVRTTSLGLLAAAVALIGVAYAGVQLFPMAMLPDTAAADAARTGENRVGVFTGVWTGAETLGLALGPGVYALVLALGGYASSTSADATQSPQAVSAIAIGFALVPAVLVAVSLVPLARYRLDEAVGRRGGRS</sequence>
<dbReference type="PANTHER" id="PTHR11328:SF24">
    <property type="entry name" value="MAJOR FACILITATOR SUPERFAMILY (MFS) PROFILE DOMAIN-CONTAINING PROTEIN"/>
    <property type="match status" value="1"/>
</dbReference>
<feature type="transmembrane region" description="Helical" evidence="1">
    <location>
        <begin position="404"/>
        <end position="428"/>
    </location>
</feature>
<feature type="transmembrane region" description="Helical" evidence="1">
    <location>
        <begin position="179"/>
        <end position="199"/>
    </location>
</feature>
<feature type="transmembrane region" description="Helical" evidence="1">
    <location>
        <begin position="83"/>
        <end position="100"/>
    </location>
</feature>
<feature type="transmembrane region" description="Helical" evidence="1">
    <location>
        <begin position="319"/>
        <end position="338"/>
    </location>
</feature>
<keyword evidence="1" id="KW-1133">Transmembrane helix</keyword>
<feature type="transmembrane region" description="Helical" evidence="1">
    <location>
        <begin position="43"/>
        <end position="62"/>
    </location>
</feature>
<reference evidence="2 3" key="1">
    <citation type="journal article" date="2019" name="Int. J. Syst. Evol. Microbiol.">
        <title>The Global Catalogue of Microorganisms (GCM) 10K type strain sequencing project: providing services to taxonomists for standard genome sequencing and annotation.</title>
        <authorList>
            <consortium name="The Broad Institute Genomics Platform"/>
            <consortium name="The Broad Institute Genome Sequencing Center for Infectious Disease"/>
            <person name="Wu L."/>
            <person name="Ma J."/>
        </authorList>
    </citation>
    <scope>NUCLEOTIDE SEQUENCE [LARGE SCALE GENOMIC DNA]</scope>
    <source>
        <strain evidence="2 3">JCM 15591</strain>
    </source>
</reference>
<keyword evidence="1" id="KW-0812">Transmembrane</keyword>
<dbReference type="PANTHER" id="PTHR11328">
    <property type="entry name" value="MAJOR FACILITATOR SUPERFAMILY DOMAIN-CONTAINING PROTEIN"/>
    <property type="match status" value="1"/>
</dbReference>
<keyword evidence="3" id="KW-1185">Reference proteome</keyword>
<dbReference type="InterPro" id="IPR036259">
    <property type="entry name" value="MFS_trans_sf"/>
</dbReference>
<feature type="transmembrane region" description="Helical" evidence="1">
    <location>
        <begin position="148"/>
        <end position="167"/>
    </location>
</feature>
<feature type="transmembrane region" description="Helical" evidence="1">
    <location>
        <begin position="106"/>
        <end position="127"/>
    </location>
</feature>
<feature type="transmembrane region" description="Helical" evidence="1">
    <location>
        <begin position="12"/>
        <end position="37"/>
    </location>
</feature>
<feature type="transmembrane region" description="Helical" evidence="1">
    <location>
        <begin position="232"/>
        <end position="251"/>
    </location>
</feature>
<accession>A0ABN2L530</accession>
<dbReference type="InterPro" id="IPR039672">
    <property type="entry name" value="MFS_2"/>
</dbReference>
<dbReference type="Proteomes" id="UP001501475">
    <property type="component" value="Unassembled WGS sequence"/>
</dbReference>
<gene>
    <name evidence="2" type="ORF">GCM10009810_34410</name>
</gene>
<protein>
    <submittedName>
        <fullName evidence="2">MFS transporter</fullName>
    </submittedName>
</protein>
<feature type="transmembrane region" description="Helical" evidence="1">
    <location>
        <begin position="295"/>
        <end position="313"/>
    </location>
</feature>
<evidence type="ECO:0000256" key="1">
    <source>
        <dbReference type="SAM" id="Phobius"/>
    </source>
</evidence>
<comment type="caution">
    <text evidence="2">The sequence shown here is derived from an EMBL/GenBank/DDBJ whole genome shotgun (WGS) entry which is preliminary data.</text>
</comment>
<evidence type="ECO:0000313" key="2">
    <source>
        <dbReference type="EMBL" id="GAA1774583.1"/>
    </source>
</evidence>
<dbReference type="SUPFAM" id="SSF103473">
    <property type="entry name" value="MFS general substrate transporter"/>
    <property type="match status" value="1"/>
</dbReference>